<keyword evidence="3 5" id="KW-0597">Phosphoprotein</keyword>
<dbReference type="InterPro" id="IPR035909">
    <property type="entry name" value="CheB_C"/>
</dbReference>
<organism evidence="8 9">
    <name type="scientific">Priestia megaterium</name>
    <name type="common">Bacillus megaterium</name>
    <dbReference type="NCBI Taxonomy" id="1404"/>
    <lineage>
        <taxon>Bacteria</taxon>
        <taxon>Bacillati</taxon>
        <taxon>Bacillota</taxon>
        <taxon>Bacilli</taxon>
        <taxon>Bacillales</taxon>
        <taxon>Bacillaceae</taxon>
        <taxon>Priestia</taxon>
    </lineage>
</organism>
<evidence type="ECO:0000256" key="5">
    <source>
        <dbReference type="PROSITE-ProRule" id="PRU00169"/>
    </source>
</evidence>
<dbReference type="PANTHER" id="PTHR42872">
    <property type="entry name" value="PROTEIN-GLUTAMATE METHYLESTERASE/PROTEIN-GLUTAMINE GLUTAMINASE"/>
    <property type="match status" value="1"/>
</dbReference>
<dbReference type="GO" id="GO:0008984">
    <property type="term" value="F:protein-glutamate methylesterase activity"/>
    <property type="evidence" value="ECO:0007669"/>
    <property type="project" value="UniProtKB-UniRule"/>
</dbReference>
<dbReference type="Proteomes" id="UP001165240">
    <property type="component" value="Unassembled WGS sequence"/>
</dbReference>
<feature type="modified residue" description="4-aspartylphosphate" evidence="3 5">
    <location>
        <position position="58"/>
    </location>
</feature>
<protein>
    <recommendedName>
        <fullName evidence="3">Protein-glutamate methylesterase/protein-glutamine glutaminase</fullName>
        <ecNumber evidence="3">3.1.1.61</ecNumber>
        <ecNumber evidence="3">3.5.1.44</ecNumber>
    </recommendedName>
</protein>
<evidence type="ECO:0000259" key="7">
    <source>
        <dbReference type="PROSITE" id="PS50122"/>
    </source>
</evidence>
<sequence length="349" mass="37971">MRVNEIKVLIVDDSAFMRKLIGDFLACDSRFHVVGTARNGEEGLKKALELSPDIVTLDIEMPKMNGLDMLKQLMRVKPLPVVMLSSTTIEGAENTLTAMQYGAVDFVAKPSGAISLDLHKVKDELISKLLLASKANISSSSHQHVQNRSVYNLPMGTKVNKMICIGTSTGGPRALQEVLSTVSKDINAPIFIVQHMPPNFTKSLAVRLDQLADIEVKEAQDNEIVRSGCAYIAPGGFHMTVVEKEGQLSICLDTSSPVKGHRPSVDRLFQSISKISGYQKLAIVLTGMGADGTEGIIDLKKNKDALILAESKETAVIYGMPKSAVSTKLVDYIEPLRNVGSFISRYAQK</sequence>
<feature type="active site" evidence="3 4">
    <location>
        <position position="168"/>
    </location>
</feature>
<comment type="catalytic activity">
    <reaction evidence="2 3">
        <text>[protein]-L-glutamate 5-O-methyl ester + H2O = L-glutamyl-[protein] + methanol + H(+)</text>
        <dbReference type="Rhea" id="RHEA:23236"/>
        <dbReference type="Rhea" id="RHEA-COMP:10208"/>
        <dbReference type="Rhea" id="RHEA-COMP:10311"/>
        <dbReference type="ChEBI" id="CHEBI:15377"/>
        <dbReference type="ChEBI" id="CHEBI:15378"/>
        <dbReference type="ChEBI" id="CHEBI:17790"/>
        <dbReference type="ChEBI" id="CHEBI:29973"/>
        <dbReference type="ChEBI" id="CHEBI:82795"/>
        <dbReference type="EC" id="3.1.1.61"/>
    </reaction>
</comment>
<dbReference type="HAMAP" id="MF_00099">
    <property type="entry name" value="CheB_chemtxs"/>
    <property type="match status" value="1"/>
</dbReference>
<feature type="active site" evidence="3 4">
    <location>
        <position position="291"/>
    </location>
</feature>
<comment type="domain">
    <text evidence="3">Contains a C-terminal catalytic domain, and an N-terminal region which modulates catalytic activity.</text>
</comment>
<dbReference type="EC" id="3.1.1.61" evidence="3"/>
<keyword evidence="3 4" id="KW-0145">Chemotaxis</keyword>
<dbReference type="InterPro" id="IPR008248">
    <property type="entry name" value="CheB-like"/>
</dbReference>
<name>A0AAX6BPI8_PRIMG</name>
<evidence type="ECO:0000313" key="8">
    <source>
        <dbReference type="EMBL" id="GMG75665.1"/>
    </source>
</evidence>
<gene>
    <name evidence="3 8" type="primary">cheB</name>
    <name evidence="8" type="ORF">ShirakiTB12_41330</name>
</gene>
<dbReference type="GO" id="GO:0050568">
    <property type="term" value="F:protein-glutamine glutaminase activity"/>
    <property type="evidence" value="ECO:0007669"/>
    <property type="project" value="UniProtKB-UniRule"/>
</dbReference>
<dbReference type="GO" id="GO:0006935">
    <property type="term" value="P:chemotaxis"/>
    <property type="evidence" value="ECO:0007669"/>
    <property type="project" value="UniProtKB-UniRule"/>
</dbReference>
<evidence type="ECO:0000313" key="9">
    <source>
        <dbReference type="Proteomes" id="UP001165240"/>
    </source>
</evidence>
<dbReference type="AlphaFoldDB" id="A0AAX6BPI8"/>
<evidence type="ECO:0000256" key="1">
    <source>
        <dbReference type="ARBA" id="ARBA00022801"/>
    </source>
</evidence>
<evidence type="ECO:0000256" key="2">
    <source>
        <dbReference type="ARBA" id="ARBA00048267"/>
    </source>
</evidence>
<evidence type="ECO:0000256" key="4">
    <source>
        <dbReference type="PROSITE-ProRule" id="PRU00050"/>
    </source>
</evidence>
<feature type="domain" description="Response regulatory" evidence="6">
    <location>
        <begin position="7"/>
        <end position="124"/>
    </location>
</feature>
<dbReference type="PROSITE" id="PS50110">
    <property type="entry name" value="RESPONSE_REGULATORY"/>
    <property type="match status" value="1"/>
</dbReference>
<accession>A0AAX6BPI8</accession>
<dbReference type="SUPFAM" id="SSF52172">
    <property type="entry name" value="CheY-like"/>
    <property type="match status" value="1"/>
</dbReference>
<dbReference type="CDD" id="cd16432">
    <property type="entry name" value="CheB_Rec"/>
    <property type="match status" value="1"/>
</dbReference>
<comment type="catalytic activity">
    <reaction evidence="3">
        <text>L-glutaminyl-[protein] + H2O = L-glutamyl-[protein] + NH4(+)</text>
        <dbReference type="Rhea" id="RHEA:16441"/>
        <dbReference type="Rhea" id="RHEA-COMP:10207"/>
        <dbReference type="Rhea" id="RHEA-COMP:10208"/>
        <dbReference type="ChEBI" id="CHEBI:15377"/>
        <dbReference type="ChEBI" id="CHEBI:28938"/>
        <dbReference type="ChEBI" id="CHEBI:29973"/>
        <dbReference type="ChEBI" id="CHEBI:30011"/>
        <dbReference type="EC" id="3.5.1.44"/>
    </reaction>
</comment>
<comment type="subcellular location">
    <subcellularLocation>
        <location evidence="3">Cytoplasm</location>
    </subcellularLocation>
</comment>
<dbReference type="EMBL" id="BSYK01000001">
    <property type="protein sequence ID" value="GMG75665.1"/>
    <property type="molecule type" value="Genomic_DNA"/>
</dbReference>
<comment type="caution">
    <text evidence="8">The sequence shown here is derived from an EMBL/GenBank/DDBJ whole genome shotgun (WGS) entry which is preliminary data.</text>
</comment>
<reference evidence="8" key="1">
    <citation type="journal article" date="2024" name="Appl Microbiol">
        <title>Effect of kuratsuki Bacillus and Priestia on Taste of Sake.</title>
        <authorList>
            <person name="Kobayashi K."/>
            <person name="Nishida H."/>
        </authorList>
    </citation>
    <scope>NUCLEOTIDE SEQUENCE</scope>
    <source>
        <strain evidence="8">B-12</strain>
    </source>
</reference>
<dbReference type="Gene3D" id="3.40.50.180">
    <property type="entry name" value="Methylesterase CheB, C-terminal domain"/>
    <property type="match status" value="1"/>
</dbReference>
<dbReference type="EC" id="3.5.1.44" evidence="3"/>
<dbReference type="GO" id="GO:0000156">
    <property type="term" value="F:phosphorelay response regulator activity"/>
    <property type="evidence" value="ECO:0007669"/>
    <property type="project" value="InterPro"/>
</dbReference>
<dbReference type="PANTHER" id="PTHR42872:SF3">
    <property type="entry name" value="PROTEIN-GLUTAMATE METHYLESTERASE_PROTEIN-GLUTAMINE GLUTAMINASE 1"/>
    <property type="match status" value="1"/>
</dbReference>
<feature type="active site" evidence="3 4">
    <location>
        <position position="195"/>
    </location>
</feature>
<dbReference type="InterPro" id="IPR000673">
    <property type="entry name" value="Sig_transdc_resp-reg_Me-estase"/>
</dbReference>
<dbReference type="Pfam" id="PF01339">
    <property type="entry name" value="CheB_methylest"/>
    <property type="match status" value="1"/>
</dbReference>
<dbReference type="PROSITE" id="PS50122">
    <property type="entry name" value="CHEB"/>
    <property type="match status" value="1"/>
</dbReference>
<comment type="PTM">
    <text evidence="3">Phosphorylated by CheA. Phosphorylation of the N-terminal regulatory domain activates the methylesterase activity.</text>
</comment>
<comment type="similarity">
    <text evidence="3">Belongs to the CheB family.</text>
</comment>
<dbReference type="InterPro" id="IPR011006">
    <property type="entry name" value="CheY-like_superfamily"/>
</dbReference>
<dbReference type="CDD" id="cd17541">
    <property type="entry name" value="REC_CheB-like"/>
    <property type="match status" value="1"/>
</dbReference>
<keyword evidence="3" id="KW-0963">Cytoplasm</keyword>
<keyword evidence="1 3" id="KW-0378">Hydrolase</keyword>
<dbReference type="Gene3D" id="3.40.50.2300">
    <property type="match status" value="1"/>
</dbReference>
<proteinExistence type="inferred from homology"/>
<feature type="domain" description="CheB-type methylesterase" evidence="7">
    <location>
        <begin position="154"/>
        <end position="349"/>
    </location>
</feature>
<dbReference type="PIRSF" id="PIRSF000876">
    <property type="entry name" value="RR_chemtxs_CheB"/>
    <property type="match status" value="1"/>
</dbReference>
<dbReference type="NCBIfam" id="NF001965">
    <property type="entry name" value="PRK00742.1"/>
    <property type="match status" value="1"/>
</dbReference>
<evidence type="ECO:0000256" key="3">
    <source>
        <dbReference type="HAMAP-Rule" id="MF_00099"/>
    </source>
</evidence>
<dbReference type="InterPro" id="IPR001789">
    <property type="entry name" value="Sig_transdc_resp-reg_receiver"/>
</dbReference>
<comment type="function">
    <text evidence="3">Involved in chemotaxis. Part of a chemotaxis signal transduction system that modulates chemotaxis in response to various stimuli. Catalyzes the demethylation of specific methylglutamate residues introduced into the chemoreceptors (methyl-accepting chemotaxis proteins or MCP) by CheR. Also mediates the irreversible deamidation of specific glutamine residues to glutamic acid.</text>
</comment>
<dbReference type="GO" id="GO:0005737">
    <property type="term" value="C:cytoplasm"/>
    <property type="evidence" value="ECO:0007669"/>
    <property type="project" value="UniProtKB-SubCell"/>
</dbReference>
<evidence type="ECO:0000259" key="6">
    <source>
        <dbReference type="PROSITE" id="PS50110"/>
    </source>
</evidence>
<dbReference type="SMART" id="SM00448">
    <property type="entry name" value="REC"/>
    <property type="match status" value="1"/>
</dbReference>
<dbReference type="SUPFAM" id="SSF52738">
    <property type="entry name" value="Methylesterase CheB, C-terminal domain"/>
    <property type="match status" value="1"/>
</dbReference>
<dbReference type="Pfam" id="PF00072">
    <property type="entry name" value="Response_reg"/>
    <property type="match status" value="1"/>
</dbReference>